<evidence type="ECO:0000256" key="1">
    <source>
        <dbReference type="SAM" id="MobiDB-lite"/>
    </source>
</evidence>
<keyword evidence="2" id="KW-1133">Transmembrane helix</keyword>
<feature type="compositionally biased region" description="Low complexity" evidence="1">
    <location>
        <begin position="1"/>
        <end position="31"/>
    </location>
</feature>
<organism evidence="3 4">
    <name type="scientific">Lentinula detonsa</name>
    <dbReference type="NCBI Taxonomy" id="2804962"/>
    <lineage>
        <taxon>Eukaryota</taxon>
        <taxon>Fungi</taxon>
        <taxon>Dikarya</taxon>
        <taxon>Basidiomycota</taxon>
        <taxon>Agaricomycotina</taxon>
        <taxon>Agaricomycetes</taxon>
        <taxon>Agaricomycetidae</taxon>
        <taxon>Agaricales</taxon>
        <taxon>Marasmiineae</taxon>
        <taxon>Omphalotaceae</taxon>
        <taxon>Lentinula</taxon>
    </lineage>
</organism>
<feature type="compositionally biased region" description="Pro residues" evidence="1">
    <location>
        <begin position="138"/>
        <end position="147"/>
    </location>
</feature>
<keyword evidence="4" id="KW-1185">Reference proteome</keyword>
<dbReference type="AlphaFoldDB" id="A0A9W8NWY0"/>
<feature type="region of interest" description="Disordered" evidence="1">
    <location>
        <begin position="1"/>
        <end position="34"/>
    </location>
</feature>
<evidence type="ECO:0000313" key="4">
    <source>
        <dbReference type="Proteomes" id="UP001142393"/>
    </source>
</evidence>
<accession>A0A9W8NWY0</accession>
<feature type="transmembrane region" description="Helical" evidence="2">
    <location>
        <begin position="43"/>
        <end position="63"/>
    </location>
</feature>
<sequence>MASSSTSFPSSTSSTLTTTTSASTTTSSSSSDNGGIPSKGANYFFGFLITFIVLLSFFICCGFGTRRNLARRRALLAWGQGDSDSVIGRDGQLNESDIPTLFEPRFLKGDSDPYWLSVQPLTVKKVAVSSSSNNHVQPPLPPPPSPIRRPSQNPHALHGLSLPTWIPAPSFNSPSSNDEKKNGKGISTSTNLNDDATVLQVAVVITMPCRPTANGEREGGTQYNLEIGVTCEVLNSSTNAPGASEGQYMNAIVW</sequence>
<keyword evidence="2" id="KW-0812">Transmembrane</keyword>
<dbReference type="EMBL" id="JANVFU010000010">
    <property type="protein sequence ID" value="KAJ3742539.1"/>
    <property type="molecule type" value="Genomic_DNA"/>
</dbReference>
<keyword evidence="2" id="KW-0472">Membrane</keyword>
<evidence type="ECO:0000313" key="3">
    <source>
        <dbReference type="EMBL" id="KAJ3742539.1"/>
    </source>
</evidence>
<dbReference type="Proteomes" id="UP001142393">
    <property type="component" value="Unassembled WGS sequence"/>
</dbReference>
<name>A0A9W8NWY0_9AGAR</name>
<comment type="caution">
    <text evidence="3">The sequence shown here is derived from an EMBL/GenBank/DDBJ whole genome shotgun (WGS) entry which is preliminary data.</text>
</comment>
<gene>
    <name evidence="3" type="ORF">DFH05DRAFT_1527100</name>
</gene>
<feature type="region of interest" description="Disordered" evidence="1">
    <location>
        <begin position="129"/>
        <end position="191"/>
    </location>
</feature>
<reference evidence="3 4" key="1">
    <citation type="journal article" date="2023" name="Proc. Natl. Acad. Sci. U.S.A.">
        <title>A global phylogenomic analysis of the shiitake genus Lentinula.</title>
        <authorList>
            <person name="Sierra-Patev S."/>
            <person name="Min B."/>
            <person name="Naranjo-Ortiz M."/>
            <person name="Looney B."/>
            <person name="Konkel Z."/>
            <person name="Slot J.C."/>
            <person name="Sakamoto Y."/>
            <person name="Steenwyk J.L."/>
            <person name="Rokas A."/>
            <person name="Carro J."/>
            <person name="Camarero S."/>
            <person name="Ferreira P."/>
            <person name="Molpeceres G."/>
            <person name="Ruiz-Duenas F.J."/>
            <person name="Serrano A."/>
            <person name="Henrissat B."/>
            <person name="Drula E."/>
            <person name="Hughes K.W."/>
            <person name="Mata J.L."/>
            <person name="Ishikawa N.K."/>
            <person name="Vargas-Isla R."/>
            <person name="Ushijima S."/>
            <person name="Smith C.A."/>
            <person name="Donoghue J."/>
            <person name="Ahrendt S."/>
            <person name="Andreopoulos W."/>
            <person name="He G."/>
            <person name="LaButti K."/>
            <person name="Lipzen A."/>
            <person name="Ng V."/>
            <person name="Riley R."/>
            <person name="Sandor L."/>
            <person name="Barry K."/>
            <person name="Martinez A.T."/>
            <person name="Xiao Y."/>
            <person name="Gibbons J.G."/>
            <person name="Terashima K."/>
            <person name="Grigoriev I.V."/>
            <person name="Hibbett D."/>
        </authorList>
    </citation>
    <scope>NUCLEOTIDE SEQUENCE [LARGE SCALE GENOMIC DNA]</scope>
    <source>
        <strain evidence="3 4">TFB7810</strain>
    </source>
</reference>
<evidence type="ECO:0000256" key="2">
    <source>
        <dbReference type="SAM" id="Phobius"/>
    </source>
</evidence>
<protein>
    <submittedName>
        <fullName evidence="3">Uncharacterized protein</fullName>
    </submittedName>
</protein>
<proteinExistence type="predicted"/>